<dbReference type="PROSITE" id="PS50115">
    <property type="entry name" value="ARFGAP"/>
    <property type="match status" value="1"/>
</dbReference>
<keyword evidence="2" id="KW-0677">Repeat</keyword>
<dbReference type="PANTHER" id="PTHR46134">
    <property type="entry name" value="DRONGO, ISOFORM F"/>
    <property type="match status" value="1"/>
</dbReference>
<feature type="compositionally biased region" description="Polar residues" evidence="6">
    <location>
        <begin position="156"/>
        <end position="168"/>
    </location>
</feature>
<dbReference type="InterPro" id="IPR052248">
    <property type="entry name" value="Arf-GAP_FG-repeat_protein"/>
</dbReference>
<dbReference type="SUPFAM" id="SSF57863">
    <property type="entry name" value="ArfGap/RecO-like zinc finger"/>
    <property type="match status" value="1"/>
</dbReference>
<dbReference type="GO" id="GO:0005737">
    <property type="term" value="C:cytoplasm"/>
    <property type="evidence" value="ECO:0007669"/>
    <property type="project" value="TreeGrafter"/>
</dbReference>
<evidence type="ECO:0000313" key="9">
    <source>
        <dbReference type="Proteomes" id="UP001497382"/>
    </source>
</evidence>
<keyword evidence="3 5" id="KW-0863">Zinc-finger</keyword>
<evidence type="ECO:0000256" key="2">
    <source>
        <dbReference type="ARBA" id="ARBA00022737"/>
    </source>
</evidence>
<accession>A0AAV1ZQK6</accession>
<dbReference type="InterPro" id="IPR001164">
    <property type="entry name" value="ArfGAP_dom"/>
</dbReference>
<dbReference type="InterPro" id="IPR038508">
    <property type="entry name" value="ArfGAP_dom_sf"/>
</dbReference>
<dbReference type="EMBL" id="CAXIEN010000067">
    <property type="protein sequence ID" value="CAL1273433.1"/>
    <property type="molecule type" value="Genomic_DNA"/>
</dbReference>
<sequence>MNELNFRQLHKMASRRRAAEDKNTKLLRELAALPANKQCFDCLQRGPTYINVTIGSFVCTTCSGILRGLTPPHRVKSISMTTFTPEEIEYLKSRGNEYCKYVWLGTFDTSTNSIESEVSDDQRKRDFMVQKYEKKRWYVDPDIAVKKMQGDKQRQGVAQSQSFGTRSNSVIETQPLSRLLGKSPTALIVQNSQAAETWPHPVSSASAPSISTKTAAQNHGSRSIDLLSEFGGDASTTSTQVSAHNSTANGNFANFETAFNSVEKSGWTSFDDDLDPLSPSASRSSTLSKDSLSRISSYSSTAMPRPLSLPTFVPTNPFKSPPIATTPSQWPSFAAGNTPSAPAPNLPSSASLDAYPMQSRPSQSNPVTAFSPPPVTTQPAVQPTTSNTSADRYAALADLDSLFNQPSSGKGPSWTVETTSSGSKHDPTTSDITSSTYSTAPSNPFKSTDLWSQSQNVKSSFQSANPFQTGTDALSYSQTSNSQAYAPFPIPMVGNSPSDDSVRNQFNANFSPFPTQMVSPANGYGANPMLLQNGGLVSPTSGSATWNMPSNMPMWSSSQMGLGGLFSNDNKPSDPAQHSDWIQNPVNPFAVPANNVGFPVAPKSNCSNPFL</sequence>
<feature type="compositionally biased region" description="Polar residues" evidence="6">
    <location>
        <begin position="403"/>
        <end position="422"/>
    </location>
</feature>
<feature type="region of interest" description="Disordered" evidence="6">
    <location>
        <begin position="148"/>
        <end position="168"/>
    </location>
</feature>
<dbReference type="PANTHER" id="PTHR46134:SF3">
    <property type="entry name" value="ARFGAP WITH FG REPEATS 1"/>
    <property type="match status" value="1"/>
</dbReference>
<feature type="compositionally biased region" description="Polar residues" evidence="6">
    <location>
        <begin position="318"/>
        <end position="338"/>
    </location>
</feature>
<proteinExistence type="predicted"/>
<dbReference type="FunFam" id="1.10.220.150:FF:000005">
    <property type="entry name" value="Arf-GAP domain and FG repeat-containing protein 1"/>
    <property type="match status" value="1"/>
</dbReference>
<dbReference type="Gene3D" id="1.10.220.150">
    <property type="entry name" value="Arf GTPase activating protein"/>
    <property type="match status" value="1"/>
</dbReference>
<dbReference type="InterPro" id="IPR037278">
    <property type="entry name" value="ARFGAP/RecO"/>
</dbReference>
<feature type="domain" description="Arf-GAP" evidence="7">
    <location>
        <begin position="24"/>
        <end position="146"/>
    </location>
</feature>
<comment type="caution">
    <text evidence="8">The sequence shown here is derived from an EMBL/GenBank/DDBJ whole genome shotgun (WGS) entry which is preliminary data.</text>
</comment>
<keyword evidence="4" id="KW-0862">Zinc</keyword>
<evidence type="ECO:0000313" key="8">
    <source>
        <dbReference type="EMBL" id="CAL1273433.1"/>
    </source>
</evidence>
<feature type="region of interest" description="Disordered" evidence="6">
    <location>
        <begin position="318"/>
        <end position="386"/>
    </location>
</feature>
<dbReference type="GO" id="GO:0008270">
    <property type="term" value="F:zinc ion binding"/>
    <property type="evidence" value="ECO:0007669"/>
    <property type="project" value="UniProtKB-KW"/>
</dbReference>
<dbReference type="Pfam" id="PF01412">
    <property type="entry name" value="ArfGap"/>
    <property type="match status" value="1"/>
</dbReference>
<feature type="compositionally biased region" description="Low complexity" evidence="6">
    <location>
        <begin position="429"/>
        <end position="439"/>
    </location>
</feature>
<feature type="region of interest" description="Disordered" evidence="6">
    <location>
        <begin position="403"/>
        <end position="443"/>
    </location>
</feature>
<gene>
    <name evidence="8" type="ORF">LARSCL_LOCUS6891</name>
</gene>
<dbReference type="CDD" id="cd08838">
    <property type="entry name" value="ArfGap_AGFG"/>
    <property type="match status" value="1"/>
</dbReference>
<keyword evidence="9" id="KW-1185">Reference proteome</keyword>
<dbReference type="GO" id="GO:0005096">
    <property type="term" value="F:GTPase activator activity"/>
    <property type="evidence" value="ECO:0007669"/>
    <property type="project" value="InterPro"/>
</dbReference>
<keyword evidence="1" id="KW-0479">Metal-binding</keyword>
<dbReference type="Proteomes" id="UP001497382">
    <property type="component" value="Unassembled WGS sequence"/>
</dbReference>
<dbReference type="SMART" id="SM00105">
    <property type="entry name" value="ArfGap"/>
    <property type="match status" value="1"/>
</dbReference>
<evidence type="ECO:0000256" key="4">
    <source>
        <dbReference type="ARBA" id="ARBA00022833"/>
    </source>
</evidence>
<protein>
    <recommendedName>
        <fullName evidence="7">Arf-GAP domain-containing protein</fullName>
    </recommendedName>
</protein>
<dbReference type="PRINTS" id="PR00405">
    <property type="entry name" value="REVINTRACTNG"/>
</dbReference>
<name>A0AAV1ZQK6_9ARAC</name>
<dbReference type="GO" id="GO:0016020">
    <property type="term" value="C:membrane"/>
    <property type="evidence" value="ECO:0007669"/>
    <property type="project" value="TreeGrafter"/>
</dbReference>
<evidence type="ECO:0000256" key="3">
    <source>
        <dbReference type="ARBA" id="ARBA00022771"/>
    </source>
</evidence>
<organism evidence="8 9">
    <name type="scientific">Larinioides sclopetarius</name>
    <dbReference type="NCBI Taxonomy" id="280406"/>
    <lineage>
        <taxon>Eukaryota</taxon>
        <taxon>Metazoa</taxon>
        <taxon>Ecdysozoa</taxon>
        <taxon>Arthropoda</taxon>
        <taxon>Chelicerata</taxon>
        <taxon>Arachnida</taxon>
        <taxon>Araneae</taxon>
        <taxon>Araneomorphae</taxon>
        <taxon>Entelegynae</taxon>
        <taxon>Araneoidea</taxon>
        <taxon>Araneidae</taxon>
        <taxon>Larinioides</taxon>
    </lineage>
</organism>
<evidence type="ECO:0000259" key="7">
    <source>
        <dbReference type="PROSITE" id="PS50115"/>
    </source>
</evidence>
<dbReference type="AlphaFoldDB" id="A0AAV1ZQK6"/>
<evidence type="ECO:0000256" key="1">
    <source>
        <dbReference type="ARBA" id="ARBA00022723"/>
    </source>
</evidence>
<reference evidence="8 9" key="1">
    <citation type="submission" date="2024-04" db="EMBL/GenBank/DDBJ databases">
        <authorList>
            <person name="Rising A."/>
            <person name="Reimegard J."/>
            <person name="Sonavane S."/>
            <person name="Akerstrom W."/>
            <person name="Nylinder S."/>
            <person name="Hedman E."/>
            <person name="Kallberg Y."/>
        </authorList>
    </citation>
    <scope>NUCLEOTIDE SEQUENCE [LARGE SCALE GENOMIC DNA]</scope>
</reference>
<feature type="compositionally biased region" description="Polar residues" evidence="6">
    <location>
        <begin position="359"/>
        <end position="368"/>
    </location>
</feature>
<evidence type="ECO:0000256" key="5">
    <source>
        <dbReference type="PROSITE-ProRule" id="PRU00288"/>
    </source>
</evidence>
<evidence type="ECO:0000256" key="6">
    <source>
        <dbReference type="SAM" id="MobiDB-lite"/>
    </source>
</evidence>